<feature type="transmembrane region" description="Helical" evidence="1">
    <location>
        <begin position="227"/>
        <end position="249"/>
    </location>
</feature>
<feature type="transmembrane region" description="Helical" evidence="1">
    <location>
        <begin position="286"/>
        <end position="304"/>
    </location>
</feature>
<feature type="transmembrane region" description="Helical" evidence="1">
    <location>
        <begin position="194"/>
        <end position="215"/>
    </location>
</feature>
<feature type="transmembrane region" description="Helical" evidence="1">
    <location>
        <begin position="99"/>
        <end position="120"/>
    </location>
</feature>
<name>A0A9X0LYP6_LACJH</name>
<feature type="transmembrane region" description="Helical" evidence="1">
    <location>
        <begin position="525"/>
        <end position="546"/>
    </location>
</feature>
<feature type="transmembrane region" description="Helical" evidence="1">
    <location>
        <begin position="132"/>
        <end position="150"/>
    </location>
</feature>
<dbReference type="Pfam" id="PF09586">
    <property type="entry name" value="YfhO"/>
    <property type="match status" value="1"/>
</dbReference>
<dbReference type="EMBL" id="LSNG01000005">
    <property type="protein sequence ID" value="KXN76967.1"/>
    <property type="molecule type" value="Genomic_DNA"/>
</dbReference>
<evidence type="ECO:0000313" key="2">
    <source>
        <dbReference type="EMBL" id="KXN76967.1"/>
    </source>
</evidence>
<dbReference type="InterPro" id="IPR018580">
    <property type="entry name" value="Uncharacterised_YfhO"/>
</dbReference>
<keyword evidence="1" id="KW-1133">Transmembrane helix</keyword>
<comment type="caution">
    <text evidence="2">The sequence shown here is derived from an EMBL/GenBank/DDBJ whole genome shotgun (WGS) entry which is preliminary data.</text>
</comment>
<keyword evidence="1" id="KW-0472">Membrane</keyword>
<feature type="transmembrane region" description="Helical" evidence="1">
    <location>
        <begin position="71"/>
        <end position="90"/>
    </location>
</feature>
<gene>
    <name evidence="2" type="ORF">AYJ53_07845</name>
</gene>
<evidence type="ECO:0000313" key="3">
    <source>
        <dbReference type="Proteomes" id="UP000070346"/>
    </source>
</evidence>
<feature type="transmembrane region" description="Helical" evidence="1">
    <location>
        <begin position="12"/>
        <end position="30"/>
    </location>
</feature>
<organism evidence="2 3">
    <name type="scientific">Lactobacillus johnsonii</name>
    <dbReference type="NCBI Taxonomy" id="33959"/>
    <lineage>
        <taxon>Bacteria</taxon>
        <taxon>Bacillati</taxon>
        <taxon>Bacillota</taxon>
        <taxon>Bacilli</taxon>
        <taxon>Lactobacillales</taxon>
        <taxon>Lactobacillaceae</taxon>
        <taxon>Lactobacillus</taxon>
    </lineage>
</organism>
<evidence type="ECO:0008006" key="4">
    <source>
        <dbReference type="Google" id="ProtNLM"/>
    </source>
</evidence>
<protein>
    <recommendedName>
        <fullName evidence="4">YfhO family protein</fullName>
    </recommendedName>
</protein>
<accession>A0A9X0LYP6</accession>
<keyword evidence="1" id="KW-0812">Transmembrane</keyword>
<dbReference type="AlphaFoldDB" id="A0A9X0LYP6"/>
<dbReference type="Proteomes" id="UP000070346">
    <property type="component" value="Unassembled WGS sequence"/>
</dbReference>
<feature type="transmembrane region" description="Helical" evidence="1">
    <location>
        <begin position="378"/>
        <end position="397"/>
    </location>
</feature>
<proteinExistence type="predicted"/>
<reference evidence="2 3" key="1">
    <citation type="submission" date="2016-02" db="EMBL/GenBank/DDBJ databases">
        <title>Complete Genome Sequences of Lactobacillus johnsonii Strain W1.</title>
        <authorList>
            <person name="Sun Y."/>
            <person name="Wu X."/>
        </authorList>
    </citation>
    <scope>NUCLEOTIDE SEQUENCE [LARGE SCALE GENOMIC DNA]</scope>
    <source>
        <strain evidence="2 3">W1</strain>
    </source>
</reference>
<feature type="transmembrane region" description="Helical" evidence="1">
    <location>
        <begin position="349"/>
        <end position="366"/>
    </location>
</feature>
<sequence length="555" mass="63772">MKLKNIQRYRTAWIALFLIFCAVLATYPSFLNSYFKITMDGQIHLVRFEEIARAFKSGTFPSLVNFMGFDHWGNAFTGMYPWISGLVFIIPQMIFSNPIYAIMLGYFFVNLFTLINAYLLTRELTEKLCWRLLGVILYQYNTYHLCILYGRDALGEALAYMFLPLVFLGCFQIWKNKKTGILTLGLGMGMIINAHLITMAYSCFFLGIIEVVRFFQKKITLKEIVRFIFAAVTAGLISCFSLINVVVLMRSNKLITPGKGLLPIIPSEMFDSMLNNNISDNFPSSWNIGIILFGILLFLTFQLFTKKTGSWKSWVLGSWIVFISTFSWIPYSDRIICGRFGNIQFLGRLDTWVIVFLIIGAILYLNDYDQTISKRTTFSVITIFMLVTCIFGCVKYQKIKNDNPIRYYITQKNYFDTINNNGNSHTDYGIVKKRDFVFNREFLDKVPQSFKVTETRSNSLTLTFNSNNNNKVSLPFMLYNGVNYRIEVNGKNVNNFNSDQIVKVRPAIGKNIVTISASANTVNKFTFALSIISISVVIVLLVSDFIKSRRKSRFL</sequence>
<feature type="transmembrane region" description="Helical" evidence="1">
    <location>
        <begin position="311"/>
        <end position="329"/>
    </location>
</feature>
<evidence type="ECO:0000256" key="1">
    <source>
        <dbReference type="SAM" id="Phobius"/>
    </source>
</evidence>
<feature type="transmembrane region" description="Helical" evidence="1">
    <location>
        <begin position="157"/>
        <end position="174"/>
    </location>
</feature>